<comment type="caution">
    <text evidence="2">The sequence shown here is derived from an EMBL/GenBank/DDBJ whole genome shotgun (WGS) entry which is preliminary data.</text>
</comment>
<proteinExistence type="predicted"/>
<dbReference type="AlphaFoldDB" id="A0A645H3V4"/>
<dbReference type="EMBL" id="VSSQ01084814">
    <property type="protein sequence ID" value="MPN32679.1"/>
    <property type="molecule type" value="Genomic_DNA"/>
</dbReference>
<name>A0A645H3V4_9ZZZZ</name>
<accession>A0A645H3V4</accession>
<protein>
    <submittedName>
        <fullName evidence="2">Uncharacterized protein</fullName>
    </submittedName>
</protein>
<evidence type="ECO:0000256" key="1">
    <source>
        <dbReference type="SAM" id="MobiDB-lite"/>
    </source>
</evidence>
<gene>
    <name evidence="2" type="ORF">SDC9_180159</name>
</gene>
<organism evidence="2">
    <name type="scientific">bioreactor metagenome</name>
    <dbReference type="NCBI Taxonomy" id="1076179"/>
    <lineage>
        <taxon>unclassified sequences</taxon>
        <taxon>metagenomes</taxon>
        <taxon>ecological metagenomes</taxon>
    </lineage>
</organism>
<reference evidence="2" key="1">
    <citation type="submission" date="2019-08" db="EMBL/GenBank/DDBJ databases">
        <authorList>
            <person name="Kucharzyk K."/>
            <person name="Murdoch R.W."/>
            <person name="Higgins S."/>
            <person name="Loffler F."/>
        </authorList>
    </citation>
    <scope>NUCLEOTIDE SEQUENCE</scope>
</reference>
<feature type="compositionally biased region" description="Low complexity" evidence="1">
    <location>
        <begin position="7"/>
        <end position="27"/>
    </location>
</feature>
<sequence length="147" mass="15573">MPFSVMVSTVPPGTTRSTSTTASSSASLIERTPTASLPIALTSFSLKRMLWPLRVPMMKSSSPPENRTPMSSSSSLRPTALSPVLRMFAKSDSFVFLITPLRVAITRYLSSSLSLTGSTADTDSPPASCSRFTIATPLAERPASGIS</sequence>
<feature type="region of interest" description="Disordered" evidence="1">
    <location>
        <begin position="1"/>
        <end position="27"/>
    </location>
</feature>
<evidence type="ECO:0000313" key="2">
    <source>
        <dbReference type="EMBL" id="MPN32679.1"/>
    </source>
</evidence>